<dbReference type="InterPro" id="IPR041215">
    <property type="entry name" value="FlgO_dom"/>
</dbReference>
<gene>
    <name evidence="2" type="ORF">ACFO4O_06230</name>
</gene>
<protein>
    <submittedName>
        <fullName evidence="2">FlgO family outer membrane protein</fullName>
    </submittedName>
</protein>
<evidence type="ECO:0000259" key="1">
    <source>
        <dbReference type="Pfam" id="PF17680"/>
    </source>
</evidence>
<evidence type="ECO:0000313" key="2">
    <source>
        <dbReference type="EMBL" id="MFC4699750.1"/>
    </source>
</evidence>
<proteinExistence type="predicted"/>
<dbReference type="InterPro" id="IPR014549">
    <property type="entry name" value="FlgO"/>
</dbReference>
<evidence type="ECO:0000313" key="3">
    <source>
        <dbReference type="Proteomes" id="UP001595897"/>
    </source>
</evidence>
<accession>A0ABV9LTY2</accession>
<dbReference type="PIRSF" id="PIRSF028688">
    <property type="entry name" value="UCP_imp_028688"/>
    <property type="match status" value="1"/>
</dbReference>
<dbReference type="Pfam" id="PF17680">
    <property type="entry name" value="FlgO"/>
    <property type="match status" value="1"/>
</dbReference>
<organism evidence="2 3">
    <name type="scientific">Glaciecola siphonariae</name>
    <dbReference type="NCBI Taxonomy" id="521012"/>
    <lineage>
        <taxon>Bacteria</taxon>
        <taxon>Pseudomonadati</taxon>
        <taxon>Pseudomonadota</taxon>
        <taxon>Gammaproteobacteria</taxon>
        <taxon>Alteromonadales</taxon>
        <taxon>Alteromonadaceae</taxon>
        <taxon>Glaciecola</taxon>
    </lineage>
</organism>
<dbReference type="RefSeq" id="WP_382406566.1">
    <property type="nucleotide sequence ID" value="NZ_JBHSGU010000002.1"/>
</dbReference>
<keyword evidence="3" id="KW-1185">Reference proteome</keyword>
<dbReference type="Proteomes" id="UP001595897">
    <property type="component" value="Unassembled WGS sequence"/>
</dbReference>
<feature type="domain" description="FlgO" evidence="1">
    <location>
        <begin position="68"/>
        <end position="201"/>
    </location>
</feature>
<dbReference type="EMBL" id="JBHSGU010000002">
    <property type="protein sequence ID" value="MFC4699750.1"/>
    <property type="molecule type" value="Genomic_DNA"/>
</dbReference>
<name>A0ABV9LTY2_9ALTE</name>
<reference evidence="3" key="1">
    <citation type="journal article" date="2019" name="Int. J. Syst. Evol. Microbiol.">
        <title>The Global Catalogue of Microorganisms (GCM) 10K type strain sequencing project: providing services to taxonomists for standard genome sequencing and annotation.</title>
        <authorList>
            <consortium name="The Broad Institute Genomics Platform"/>
            <consortium name="The Broad Institute Genome Sequencing Center for Infectious Disease"/>
            <person name="Wu L."/>
            <person name="Ma J."/>
        </authorList>
    </citation>
    <scope>NUCLEOTIDE SEQUENCE [LARGE SCALE GENOMIC DNA]</scope>
    <source>
        <strain evidence="3">KACC 12507</strain>
    </source>
</reference>
<sequence>MDTHLRLKAAIIMRNSMTSAAAFVLCMLSMLVLLGLSGCANNSAQVQKPARASQAWPAALGNAELYTHQLAQELFANLTADRQYRYAVVGFVPVATMQQDLSQQGPLMLLGHQLEQGLTTEVVRRGFIAQDYKATNTIIMGSDSERALSRNVEHLRAIQAIDYYITGTITEQQNGAMVNARIINVRNKDVIAAATKFFPAELFWQQEQVTMRNGMLYRSSHPTQPYLPSGD</sequence>
<comment type="caution">
    <text evidence="2">The sequence shown here is derived from an EMBL/GenBank/DDBJ whole genome shotgun (WGS) entry which is preliminary data.</text>
</comment>